<dbReference type="GO" id="GO:0016757">
    <property type="term" value="F:glycosyltransferase activity"/>
    <property type="evidence" value="ECO:0007669"/>
    <property type="project" value="InterPro"/>
</dbReference>
<keyword evidence="6" id="KW-0333">Golgi apparatus</keyword>
<dbReference type="Gene3D" id="3.90.550.10">
    <property type="entry name" value="Spore Coat Polysaccharide Biosynthesis Protein SpsA, Chain A"/>
    <property type="match status" value="1"/>
</dbReference>
<sequence>MITRRHTRAIVWTVIILFIWYLLTFTGKKRHSIINIQDNNNNRKFDLSEAHFDTKSIKYVPAENIIQNYKSMQIEAPDKIKWDKLAYVFYVTDEDQILPILINIKQLRKFKTRANIELICSFNIENISKEKNPRLSNMVKLLKERYFVKINLVKPIRSKFLKDSTNWSYSFTKLYAFSLTHLDRIIYLDGDSIIYKHMDQLFTLPPSLLALPINYIKQKDLYKQSKNWFDNNKLDEIPPTPFEYSLSIQDFYKKLIENELEFNNEYFFKFYNNLPSMELTLSIIKNIDLSSYFMVIMPNEKVFEWILTIIDKKGEEEYDMEIVNKIWDPYTLLNNNYFINDKKEPIENEWLNEKILPSLMIIPHYPYGLLSREFRHKLDEHSSYLTSPVDYSYLNNKNNKLINERIKNSKESEEFLNIGDVVEIYPNIGYWDWSWRFNYDGSNKNLFDFLKFNNDKNNNNDDHNDEIEVGMGVDRFGWEGKKIMNDAYYIHWSDWPLGKPWQMFEINDNDENSSDWIFEKISEQSLNECINDINEIFDNLKSGNMIQLEKERKFSIKTCKDSIDSWKLIYTDYRKIMISMEKEISMVK</sequence>
<dbReference type="Proteomes" id="UP001378960">
    <property type="component" value="Unassembled WGS sequence"/>
</dbReference>
<dbReference type="PANTHER" id="PTHR11183">
    <property type="entry name" value="GLYCOGENIN SUBFAMILY MEMBER"/>
    <property type="match status" value="1"/>
</dbReference>
<proteinExistence type="inferred from homology"/>
<dbReference type="InterPro" id="IPR029044">
    <property type="entry name" value="Nucleotide-diphossugar_trans"/>
</dbReference>
<evidence type="ECO:0000256" key="2">
    <source>
        <dbReference type="ARBA" id="ARBA00004922"/>
    </source>
</evidence>
<keyword evidence="7" id="KW-1133">Transmembrane helix</keyword>
<gene>
    <name evidence="8" type="ORF">DAPK24_018840</name>
</gene>
<keyword evidence="7" id="KW-0812">Transmembrane</keyword>
<keyword evidence="4" id="KW-0808">Transferase</keyword>
<evidence type="ECO:0000256" key="3">
    <source>
        <dbReference type="ARBA" id="ARBA00009105"/>
    </source>
</evidence>
<comment type="caution">
    <text evidence="8">The sequence shown here is derived from an EMBL/GenBank/DDBJ whole genome shotgun (WGS) entry which is preliminary data.</text>
</comment>
<name>A0AAV5R1E4_PICKL</name>
<keyword evidence="9" id="KW-1185">Reference proteome</keyword>
<dbReference type="Pfam" id="PF11051">
    <property type="entry name" value="Mannosyl_trans3"/>
    <property type="match status" value="1"/>
</dbReference>
<dbReference type="AlphaFoldDB" id="A0AAV5R1E4"/>
<evidence type="ECO:0000256" key="1">
    <source>
        <dbReference type="ARBA" id="ARBA00004323"/>
    </source>
</evidence>
<evidence type="ECO:0000313" key="8">
    <source>
        <dbReference type="EMBL" id="GMM45309.1"/>
    </source>
</evidence>
<dbReference type="InterPro" id="IPR022751">
    <property type="entry name" value="Alpha_mannosyltransferase"/>
</dbReference>
<evidence type="ECO:0000313" key="9">
    <source>
        <dbReference type="Proteomes" id="UP001378960"/>
    </source>
</evidence>
<reference evidence="8 9" key="1">
    <citation type="journal article" date="2023" name="Elife">
        <title>Identification of key yeast species and microbe-microbe interactions impacting larval growth of Drosophila in the wild.</title>
        <authorList>
            <person name="Mure A."/>
            <person name="Sugiura Y."/>
            <person name="Maeda R."/>
            <person name="Honda K."/>
            <person name="Sakurai N."/>
            <person name="Takahashi Y."/>
            <person name="Watada M."/>
            <person name="Katoh T."/>
            <person name="Gotoh A."/>
            <person name="Gotoh Y."/>
            <person name="Taniguchi I."/>
            <person name="Nakamura K."/>
            <person name="Hayashi T."/>
            <person name="Katayama T."/>
            <person name="Uemura T."/>
            <person name="Hattori Y."/>
        </authorList>
    </citation>
    <scope>NUCLEOTIDE SEQUENCE [LARGE SCALE GENOMIC DNA]</scope>
    <source>
        <strain evidence="8 9">PK-24</strain>
    </source>
</reference>
<evidence type="ECO:0000256" key="6">
    <source>
        <dbReference type="ARBA" id="ARBA00023034"/>
    </source>
</evidence>
<dbReference type="GO" id="GO:0046354">
    <property type="term" value="P:mannan biosynthetic process"/>
    <property type="evidence" value="ECO:0007669"/>
    <property type="project" value="UniProtKB-ARBA"/>
</dbReference>
<evidence type="ECO:0000256" key="5">
    <source>
        <dbReference type="ARBA" id="ARBA00022968"/>
    </source>
</evidence>
<evidence type="ECO:0000256" key="4">
    <source>
        <dbReference type="ARBA" id="ARBA00022679"/>
    </source>
</evidence>
<dbReference type="InterPro" id="IPR050587">
    <property type="entry name" value="GNT1/Glycosyltrans_8"/>
</dbReference>
<dbReference type="SUPFAM" id="SSF53448">
    <property type="entry name" value="Nucleotide-diphospho-sugar transferases"/>
    <property type="match status" value="1"/>
</dbReference>
<dbReference type="GO" id="GO:0000139">
    <property type="term" value="C:Golgi membrane"/>
    <property type="evidence" value="ECO:0007669"/>
    <property type="project" value="UniProtKB-SubCell"/>
</dbReference>
<feature type="transmembrane region" description="Helical" evidence="7">
    <location>
        <begin position="9"/>
        <end position="27"/>
    </location>
</feature>
<accession>A0AAV5R1E4</accession>
<comment type="subcellular location">
    <subcellularLocation>
        <location evidence="1">Golgi apparatus membrane</location>
        <topology evidence="1">Single-pass type II membrane protein</topology>
    </subcellularLocation>
</comment>
<comment type="pathway">
    <text evidence="2">Protein modification; protein glycosylation.</text>
</comment>
<keyword evidence="5" id="KW-0735">Signal-anchor</keyword>
<protein>
    <submittedName>
        <fullName evidence="8">Glucose N-acetyltransferase</fullName>
    </submittedName>
</protein>
<organism evidence="8 9">
    <name type="scientific">Pichia kluyveri</name>
    <name type="common">Yeast</name>
    <dbReference type="NCBI Taxonomy" id="36015"/>
    <lineage>
        <taxon>Eukaryota</taxon>
        <taxon>Fungi</taxon>
        <taxon>Dikarya</taxon>
        <taxon>Ascomycota</taxon>
        <taxon>Saccharomycotina</taxon>
        <taxon>Pichiomycetes</taxon>
        <taxon>Pichiales</taxon>
        <taxon>Pichiaceae</taxon>
        <taxon>Pichia</taxon>
    </lineage>
</organism>
<keyword evidence="7" id="KW-0472">Membrane</keyword>
<evidence type="ECO:0000256" key="7">
    <source>
        <dbReference type="SAM" id="Phobius"/>
    </source>
</evidence>
<dbReference type="EMBL" id="BTGB01000002">
    <property type="protein sequence ID" value="GMM45309.1"/>
    <property type="molecule type" value="Genomic_DNA"/>
</dbReference>
<comment type="similarity">
    <text evidence="3">Belongs to the MNN1/MNT family.</text>
</comment>